<protein>
    <submittedName>
        <fullName evidence="2">Class I SAM-dependent methyltransferase</fullName>
    </submittedName>
</protein>
<name>A0A642C5S9_BACOV</name>
<feature type="domain" description="Methyltransferase type 11" evidence="1">
    <location>
        <begin position="12"/>
        <end position="62"/>
    </location>
</feature>
<dbReference type="GO" id="GO:0032259">
    <property type="term" value="P:methylation"/>
    <property type="evidence" value="ECO:0007669"/>
    <property type="project" value="UniProtKB-KW"/>
</dbReference>
<dbReference type="InterPro" id="IPR013216">
    <property type="entry name" value="Methyltransf_11"/>
</dbReference>
<dbReference type="AlphaFoldDB" id="A0A642C5S9"/>
<evidence type="ECO:0000259" key="1">
    <source>
        <dbReference type="Pfam" id="PF08241"/>
    </source>
</evidence>
<organism evidence="2 3">
    <name type="scientific">Bacteroides ovatus</name>
    <dbReference type="NCBI Taxonomy" id="28116"/>
    <lineage>
        <taxon>Bacteria</taxon>
        <taxon>Pseudomonadati</taxon>
        <taxon>Bacteroidota</taxon>
        <taxon>Bacteroidia</taxon>
        <taxon>Bacteroidales</taxon>
        <taxon>Bacteroidaceae</taxon>
        <taxon>Bacteroides</taxon>
    </lineage>
</organism>
<evidence type="ECO:0000313" key="3">
    <source>
        <dbReference type="Proteomes" id="UP000435985"/>
    </source>
</evidence>
<keyword evidence="2" id="KW-0489">Methyltransferase</keyword>
<dbReference type="Proteomes" id="UP000435985">
    <property type="component" value="Unassembled WGS sequence"/>
</dbReference>
<keyword evidence="2" id="KW-0808">Transferase</keyword>
<accession>A0A642C5S9</accession>
<dbReference type="EMBL" id="VWFO01000154">
    <property type="protein sequence ID" value="KAA4659941.1"/>
    <property type="molecule type" value="Genomic_DNA"/>
</dbReference>
<evidence type="ECO:0000313" key="2">
    <source>
        <dbReference type="EMBL" id="KAA4659941.1"/>
    </source>
</evidence>
<gene>
    <name evidence="2" type="ORF">F3B98_27800</name>
</gene>
<dbReference type="Pfam" id="PF08241">
    <property type="entry name" value="Methyltransf_11"/>
    <property type="match status" value="1"/>
</dbReference>
<dbReference type="InterPro" id="IPR029063">
    <property type="entry name" value="SAM-dependent_MTases_sf"/>
</dbReference>
<dbReference type="Gene3D" id="3.40.50.150">
    <property type="entry name" value="Vaccinia Virus protein VP39"/>
    <property type="match status" value="1"/>
</dbReference>
<reference evidence="2 3" key="1">
    <citation type="journal article" date="2019" name="Nat. Med.">
        <title>A library of human gut bacterial isolates paired with longitudinal multiomics data enables mechanistic microbiome research.</title>
        <authorList>
            <person name="Poyet M."/>
            <person name="Groussin M."/>
            <person name="Gibbons S.M."/>
            <person name="Avila-Pacheco J."/>
            <person name="Jiang X."/>
            <person name="Kearney S.M."/>
            <person name="Perrotta A.R."/>
            <person name="Berdy B."/>
            <person name="Zhao S."/>
            <person name="Lieberman T.D."/>
            <person name="Swanson P.K."/>
            <person name="Smith M."/>
            <person name="Roesemann S."/>
            <person name="Alexander J.E."/>
            <person name="Rich S.A."/>
            <person name="Livny J."/>
            <person name="Vlamakis H."/>
            <person name="Clish C."/>
            <person name="Bullock K."/>
            <person name="Deik A."/>
            <person name="Scott J."/>
            <person name="Pierce K.A."/>
            <person name="Xavier R.J."/>
            <person name="Alm E.J."/>
        </authorList>
    </citation>
    <scope>NUCLEOTIDE SEQUENCE [LARGE SCALE GENOMIC DNA]</scope>
    <source>
        <strain evidence="2 3">BIOML-A14</strain>
    </source>
</reference>
<dbReference type="SUPFAM" id="SSF53335">
    <property type="entry name" value="S-adenosyl-L-methionine-dependent methyltransferases"/>
    <property type="match status" value="1"/>
</dbReference>
<dbReference type="GO" id="GO:0008757">
    <property type="term" value="F:S-adenosylmethionine-dependent methyltransferase activity"/>
    <property type="evidence" value="ECO:0007669"/>
    <property type="project" value="InterPro"/>
</dbReference>
<comment type="caution">
    <text evidence="2">The sequence shown here is derived from an EMBL/GenBank/DDBJ whole genome shotgun (WGS) entry which is preliminary data.</text>
</comment>
<proteinExistence type="predicted"/>
<sequence length="186" mass="22268">QNFFITKRQKGTFIASDIFLLKDLQKHFPLILIHDVIEHIDNKEQFLRNFKKYLSPNGMIFIAFPAWQMPFGGHQQIARSKIISHMPFIHLLPRILYKWILELFSEQESTVKELLTIKYTRCTIEMFRRVVKQTDYQIVNEQLYFINPHYKIKFGLTPHKLNKTIACIPFIRNVFSTSCFYLIRPT</sequence>
<feature type="non-terminal residue" evidence="2">
    <location>
        <position position="1"/>
    </location>
</feature>